<dbReference type="SUPFAM" id="SSF51735">
    <property type="entry name" value="NAD(P)-binding Rossmann-fold domains"/>
    <property type="match status" value="1"/>
</dbReference>
<dbReference type="EMBL" id="VIWU01000001">
    <property type="protein sequence ID" value="TWF79864.1"/>
    <property type="molecule type" value="Genomic_DNA"/>
</dbReference>
<dbReference type="RefSeq" id="WP_147258642.1">
    <property type="nucleotide sequence ID" value="NZ_VIWU01000001.1"/>
</dbReference>
<dbReference type="InterPro" id="IPR015815">
    <property type="entry name" value="HIBADH-related"/>
</dbReference>
<sequence length="284" mass="28872">MDVSPRSTTIGLAGLGNLGLPLAGTLVRAGWDLAVHDTVGERAEPVVALGAKAVPDAAALAERDVLVLAVPDDAAVEQVLDAYLAADRPGRAVVVHSTVLPQTATRLAEVAAARGVELVDAPVSGGAERAESGTLTVMVGGADAAVERVRPLLDTIGDPVLHVGPVGAGAAAKLANQLTMFANLAGVYEAIDFAAAHGVATDALLTALETSLGDSWIARNLGFWDRTAAAYDRSGTPVSARPWSKDLAEVVQAARAADVPVPLAGWLAQTLAARVEAHAAESAR</sequence>
<evidence type="ECO:0000256" key="3">
    <source>
        <dbReference type="ARBA" id="ARBA00023027"/>
    </source>
</evidence>
<dbReference type="GO" id="GO:0050661">
    <property type="term" value="F:NADP binding"/>
    <property type="evidence" value="ECO:0007669"/>
    <property type="project" value="InterPro"/>
</dbReference>
<reference evidence="7 8" key="1">
    <citation type="submission" date="2019-06" db="EMBL/GenBank/DDBJ databases">
        <title>Sequencing the genomes of 1000 actinobacteria strains.</title>
        <authorList>
            <person name="Klenk H.-P."/>
        </authorList>
    </citation>
    <scope>NUCLEOTIDE SEQUENCE [LARGE SCALE GENOMIC DNA]</scope>
    <source>
        <strain evidence="7 8">DSM 45671</strain>
    </source>
</reference>
<dbReference type="InterPro" id="IPR008927">
    <property type="entry name" value="6-PGluconate_DH-like_C_sf"/>
</dbReference>
<evidence type="ECO:0000313" key="7">
    <source>
        <dbReference type="EMBL" id="TWF79864.1"/>
    </source>
</evidence>
<evidence type="ECO:0000256" key="4">
    <source>
        <dbReference type="PIRSR" id="PIRSR000103-1"/>
    </source>
</evidence>
<name>A0A561SYB8_9PSEU</name>
<accession>A0A561SYB8</accession>
<dbReference type="Gene3D" id="1.10.1040.10">
    <property type="entry name" value="N-(1-d-carboxylethyl)-l-norvaline Dehydrogenase, domain 2"/>
    <property type="match status" value="1"/>
</dbReference>
<evidence type="ECO:0000259" key="6">
    <source>
        <dbReference type="Pfam" id="PF14833"/>
    </source>
</evidence>
<dbReference type="Gene3D" id="3.40.50.720">
    <property type="entry name" value="NAD(P)-binding Rossmann-like Domain"/>
    <property type="match status" value="1"/>
</dbReference>
<dbReference type="InterPro" id="IPR029154">
    <property type="entry name" value="HIBADH-like_NADP-bd"/>
</dbReference>
<evidence type="ECO:0000259" key="5">
    <source>
        <dbReference type="Pfam" id="PF03446"/>
    </source>
</evidence>
<evidence type="ECO:0000313" key="8">
    <source>
        <dbReference type="Proteomes" id="UP000321261"/>
    </source>
</evidence>
<dbReference type="AlphaFoldDB" id="A0A561SYB8"/>
<dbReference type="PIRSF" id="PIRSF000103">
    <property type="entry name" value="HIBADH"/>
    <property type="match status" value="1"/>
</dbReference>
<organism evidence="7 8">
    <name type="scientific">Pseudonocardia hierapolitana</name>
    <dbReference type="NCBI Taxonomy" id="1128676"/>
    <lineage>
        <taxon>Bacteria</taxon>
        <taxon>Bacillati</taxon>
        <taxon>Actinomycetota</taxon>
        <taxon>Actinomycetes</taxon>
        <taxon>Pseudonocardiales</taxon>
        <taxon>Pseudonocardiaceae</taxon>
        <taxon>Pseudonocardia</taxon>
    </lineage>
</organism>
<dbReference type="GO" id="GO:0051287">
    <property type="term" value="F:NAD binding"/>
    <property type="evidence" value="ECO:0007669"/>
    <property type="project" value="InterPro"/>
</dbReference>
<feature type="domain" description="6-phosphogluconate dehydrogenase NADP-binding" evidence="5">
    <location>
        <begin position="9"/>
        <end position="164"/>
    </location>
</feature>
<dbReference type="InterPro" id="IPR006115">
    <property type="entry name" value="6PGDH_NADP-bd"/>
</dbReference>
<comment type="similarity">
    <text evidence="1">Belongs to the HIBADH-related family.</text>
</comment>
<protein>
    <submittedName>
        <fullName evidence="7">2-hydroxy-3-oxopropionate reductase</fullName>
    </submittedName>
</protein>
<dbReference type="InterPro" id="IPR036291">
    <property type="entry name" value="NAD(P)-bd_dom_sf"/>
</dbReference>
<keyword evidence="3" id="KW-0520">NAD</keyword>
<dbReference type="SUPFAM" id="SSF48179">
    <property type="entry name" value="6-phosphogluconate dehydrogenase C-terminal domain-like"/>
    <property type="match status" value="1"/>
</dbReference>
<evidence type="ECO:0000256" key="1">
    <source>
        <dbReference type="ARBA" id="ARBA00009080"/>
    </source>
</evidence>
<keyword evidence="2" id="KW-0560">Oxidoreductase</keyword>
<dbReference type="Pfam" id="PF03446">
    <property type="entry name" value="NAD_binding_2"/>
    <property type="match status" value="1"/>
</dbReference>
<dbReference type="InterPro" id="IPR013328">
    <property type="entry name" value="6PGD_dom2"/>
</dbReference>
<gene>
    <name evidence="7" type="ORF">FHX44_115800</name>
</gene>
<feature type="active site" evidence="4">
    <location>
        <position position="173"/>
    </location>
</feature>
<dbReference type="PANTHER" id="PTHR43060:SF15">
    <property type="entry name" value="3-HYDROXYISOBUTYRATE DEHYDROGENASE-LIKE 1, MITOCHONDRIAL-RELATED"/>
    <property type="match status" value="1"/>
</dbReference>
<keyword evidence="8" id="KW-1185">Reference proteome</keyword>
<evidence type="ECO:0000256" key="2">
    <source>
        <dbReference type="ARBA" id="ARBA00023002"/>
    </source>
</evidence>
<dbReference type="PANTHER" id="PTHR43060">
    <property type="entry name" value="3-HYDROXYISOBUTYRATE DEHYDROGENASE-LIKE 1, MITOCHONDRIAL-RELATED"/>
    <property type="match status" value="1"/>
</dbReference>
<comment type="caution">
    <text evidence="7">The sequence shown here is derived from an EMBL/GenBank/DDBJ whole genome shotgun (WGS) entry which is preliminary data.</text>
</comment>
<feature type="domain" description="3-hydroxyisobutyrate dehydrogenase-like NAD-binding" evidence="6">
    <location>
        <begin position="167"/>
        <end position="277"/>
    </location>
</feature>
<proteinExistence type="inferred from homology"/>
<dbReference type="OrthoDB" id="3185659at2"/>
<dbReference type="GO" id="GO:0016491">
    <property type="term" value="F:oxidoreductase activity"/>
    <property type="evidence" value="ECO:0007669"/>
    <property type="project" value="UniProtKB-KW"/>
</dbReference>
<dbReference type="Proteomes" id="UP000321261">
    <property type="component" value="Unassembled WGS sequence"/>
</dbReference>
<dbReference type="Pfam" id="PF14833">
    <property type="entry name" value="NAD_binding_11"/>
    <property type="match status" value="1"/>
</dbReference>